<dbReference type="SMART" id="SM00857">
    <property type="entry name" value="Resolvase"/>
    <property type="match status" value="1"/>
</dbReference>
<feature type="coiled-coil region" evidence="1">
    <location>
        <begin position="411"/>
        <end position="438"/>
    </location>
</feature>
<dbReference type="Pfam" id="PF07508">
    <property type="entry name" value="Recombinase"/>
    <property type="match status" value="1"/>
</dbReference>
<dbReference type="PROSITE" id="PS51736">
    <property type="entry name" value="RECOMBINASES_3"/>
    <property type="match status" value="1"/>
</dbReference>
<dbReference type="Pfam" id="PF00239">
    <property type="entry name" value="Resolvase"/>
    <property type="match status" value="1"/>
</dbReference>
<dbReference type="Gene3D" id="3.40.50.1390">
    <property type="entry name" value="Resolvase, N-terminal catalytic domain"/>
    <property type="match status" value="1"/>
</dbReference>
<dbReference type="GO" id="GO:0003677">
    <property type="term" value="F:DNA binding"/>
    <property type="evidence" value="ECO:0007669"/>
    <property type="project" value="InterPro"/>
</dbReference>
<evidence type="ECO:0000313" key="5">
    <source>
        <dbReference type="Proteomes" id="UP000184012"/>
    </source>
</evidence>
<dbReference type="GO" id="GO:0000150">
    <property type="term" value="F:DNA strand exchange activity"/>
    <property type="evidence" value="ECO:0007669"/>
    <property type="project" value="InterPro"/>
</dbReference>
<dbReference type="PANTHER" id="PTHR30461">
    <property type="entry name" value="DNA-INVERTASE FROM LAMBDOID PROPHAGE"/>
    <property type="match status" value="1"/>
</dbReference>
<dbReference type="Proteomes" id="UP000184012">
    <property type="component" value="Unassembled WGS sequence"/>
</dbReference>
<dbReference type="InterPro" id="IPR011109">
    <property type="entry name" value="DNA_bind_recombinase_dom"/>
</dbReference>
<reference evidence="4 5" key="1">
    <citation type="submission" date="2016-11" db="EMBL/GenBank/DDBJ databases">
        <authorList>
            <person name="Varghese N."/>
            <person name="Submissions S."/>
        </authorList>
    </citation>
    <scope>NUCLEOTIDE SEQUENCE [LARGE SCALE GENOMIC DNA]</scope>
    <source>
        <strain evidence="4 5">FD</strain>
    </source>
</reference>
<evidence type="ECO:0000313" key="4">
    <source>
        <dbReference type="EMBL" id="SHL23901.1"/>
    </source>
</evidence>
<dbReference type="InterPro" id="IPR025827">
    <property type="entry name" value="Zn_ribbon_recom_dom"/>
</dbReference>
<dbReference type="InterPro" id="IPR036162">
    <property type="entry name" value="Resolvase-like_N_sf"/>
</dbReference>
<dbReference type="SUPFAM" id="SSF53041">
    <property type="entry name" value="Resolvase-like"/>
    <property type="match status" value="1"/>
</dbReference>
<feature type="domain" description="Resolvase/invertase-type recombinase catalytic" evidence="2">
    <location>
        <begin position="29"/>
        <end position="177"/>
    </location>
</feature>
<organism evidence="4 5">
    <name type="scientific">Eubacterium callanderi</name>
    <dbReference type="NCBI Taxonomy" id="53442"/>
    <lineage>
        <taxon>Bacteria</taxon>
        <taxon>Bacillati</taxon>
        <taxon>Bacillota</taxon>
        <taxon>Clostridia</taxon>
        <taxon>Eubacteriales</taxon>
        <taxon>Eubacteriaceae</taxon>
        <taxon>Eubacterium</taxon>
    </lineage>
</organism>
<evidence type="ECO:0000259" key="3">
    <source>
        <dbReference type="PROSITE" id="PS51737"/>
    </source>
</evidence>
<dbReference type="Gene3D" id="3.90.1750.20">
    <property type="entry name" value="Putative Large Serine Recombinase, Chain B, Domain 2"/>
    <property type="match status" value="1"/>
</dbReference>
<feature type="domain" description="Recombinase" evidence="3">
    <location>
        <begin position="186"/>
        <end position="312"/>
    </location>
</feature>
<dbReference type="PROSITE" id="PS51737">
    <property type="entry name" value="RECOMBINASE_DNA_BIND"/>
    <property type="match status" value="1"/>
</dbReference>
<dbReference type="InterPro" id="IPR050639">
    <property type="entry name" value="SSR_resolvase"/>
</dbReference>
<protein>
    <submittedName>
        <fullName evidence="4">Site-specific DNA recombinase</fullName>
    </submittedName>
</protein>
<dbReference type="Pfam" id="PF13408">
    <property type="entry name" value="Zn_ribbon_recom"/>
    <property type="match status" value="1"/>
</dbReference>
<name>A0AB74EX31_9FIRM</name>
<comment type="caution">
    <text evidence="4">The sequence shown here is derived from an EMBL/GenBank/DDBJ whole genome shotgun (WGS) entry which is preliminary data.</text>
</comment>
<dbReference type="PANTHER" id="PTHR30461:SF23">
    <property type="entry name" value="DNA RECOMBINASE-RELATED"/>
    <property type="match status" value="1"/>
</dbReference>
<dbReference type="EMBL" id="FRBP01000003">
    <property type="protein sequence ID" value="SHL23901.1"/>
    <property type="molecule type" value="Genomic_DNA"/>
</dbReference>
<accession>A0AB74EX31</accession>
<gene>
    <name evidence="4" type="ORF">SAMN04515649_103284</name>
</gene>
<proteinExistence type="predicted"/>
<evidence type="ECO:0000259" key="2">
    <source>
        <dbReference type="PROSITE" id="PS51736"/>
    </source>
</evidence>
<dbReference type="RefSeq" id="WP_073382441.1">
    <property type="nucleotide sequence ID" value="NZ_FRBP01000003.1"/>
</dbReference>
<evidence type="ECO:0000256" key="1">
    <source>
        <dbReference type="SAM" id="Coils"/>
    </source>
</evidence>
<dbReference type="AlphaFoldDB" id="A0AB74EX31"/>
<sequence>MILARNITMIPARRMVGTQKPTEKPQKLRVAAYARVSTEFEEQESSYDVQVEHYTSYIKSNPEWELVDIYADDGISATSTTKREAFNRMIHDAKDGKIDMILTKSISRFSRNTVDCLKYTRELKDLNIAVFFEKENINTLDAKGEVLMTIMAALAQQESESLSANVRLGIQFRNQQGKVQINHNRFLGYTKDEEGNLVIVPEEAKIVRRIYAEYMDGRSFLQIKRSLEKDRILNGAHNKRWHESNIRQILTNEKYIGDALLQKTFTLNTLEKKRVANNGIAPKYYVEGSHEAIIDRDVFLRVQAEISRRANILNGGKKRIYSSKYALSSIVFCGHCGDIFRRIKWNNRGCKSTVWRCVSRVLKKTSGIDCPAKTIREEDLQAAVLTAVNDTFNKKEEIIPILMEIIQDVINEDSQESLEKLDIKIKDLQVKLLEAGKEQKIIDEIGDKIITLRKEKHDIMTKAAKNIELQERINDMFSFLEEQTQAITEYSDTLVRRLIEKITIYDNKVVVEFKSGLQSEVEI</sequence>
<dbReference type="CDD" id="cd00338">
    <property type="entry name" value="Ser_Recombinase"/>
    <property type="match status" value="1"/>
</dbReference>
<keyword evidence="1" id="KW-0175">Coiled coil</keyword>
<dbReference type="InterPro" id="IPR006119">
    <property type="entry name" value="Resolv_N"/>
</dbReference>
<dbReference type="InterPro" id="IPR038109">
    <property type="entry name" value="DNA_bind_recomb_sf"/>
</dbReference>